<dbReference type="InterPro" id="IPR011009">
    <property type="entry name" value="Kinase-like_dom_sf"/>
</dbReference>
<feature type="region of interest" description="Disordered" evidence="5">
    <location>
        <begin position="666"/>
        <end position="794"/>
    </location>
</feature>
<dbReference type="EMBL" id="PUHQ01000041">
    <property type="protein sequence ID" value="KAG0660781.1"/>
    <property type="molecule type" value="Genomic_DNA"/>
</dbReference>
<comment type="subcellular location">
    <subcellularLocation>
        <location evidence="1">Chromosome</location>
        <location evidence="1">Centromere</location>
        <location evidence="1">Kinetochore</location>
    </subcellularLocation>
</comment>
<feature type="compositionally biased region" description="Acidic residues" evidence="5">
    <location>
        <begin position="978"/>
        <end position="996"/>
    </location>
</feature>
<feature type="compositionally biased region" description="Low complexity" evidence="5">
    <location>
        <begin position="257"/>
        <end position="287"/>
    </location>
</feature>
<feature type="region of interest" description="Disordered" evidence="5">
    <location>
        <begin position="376"/>
        <end position="412"/>
    </location>
</feature>
<feature type="domain" description="Protein kinase" evidence="6">
    <location>
        <begin position="1202"/>
        <end position="1542"/>
    </location>
</feature>
<feature type="compositionally biased region" description="Pro residues" evidence="5">
    <location>
        <begin position="595"/>
        <end position="607"/>
    </location>
</feature>
<dbReference type="SUPFAM" id="SSF56112">
    <property type="entry name" value="Protein kinase-like (PK-like)"/>
    <property type="match status" value="1"/>
</dbReference>
<reference evidence="8 9" key="1">
    <citation type="submission" date="2020-11" db="EMBL/GenBank/DDBJ databases">
        <title>Kefir isolates.</title>
        <authorList>
            <person name="Marcisauskas S."/>
            <person name="Kim Y."/>
            <person name="Blasche S."/>
        </authorList>
    </citation>
    <scope>NUCLEOTIDE SEQUENCE [LARGE SCALE GENOMIC DNA]</scope>
    <source>
        <strain evidence="8 9">KR</strain>
    </source>
</reference>
<dbReference type="GO" id="GO:0007094">
    <property type="term" value="P:mitotic spindle assembly checkpoint signaling"/>
    <property type="evidence" value="ECO:0007669"/>
    <property type="project" value="InterPro"/>
</dbReference>
<evidence type="ECO:0000256" key="4">
    <source>
        <dbReference type="ARBA" id="ARBA00023328"/>
    </source>
</evidence>
<feature type="compositionally biased region" description="Low complexity" evidence="5">
    <location>
        <begin position="1034"/>
        <end position="1044"/>
    </location>
</feature>
<dbReference type="GO" id="GO:0032991">
    <property type="term" value="C:protein-containing complex"/>
    <property type="evidence" value="ECO:0007669"/>
    <property type="project" value="UniProtKB-ARBA"/>
</dbReference>
<dbReference type="InterPro" id="IPR000719">
    <property type="entry name" value="Prot_kinase_dom"/>
</dbReference>
<dbReference type="PROSITE" id="PS51489">
    <property type="entry name" value="BUB1_N"/>
    <property type="match status" value="1"/>
</dbReference>
<feature type="region of interest" description="Disordered" evidence="5">
    <location>
        <begin position="858"/>
        <end position="933"/>
    </location>
</feature>
<feature type="region of interest" description="Disordered" evidence="5">
    <location>
        <begin position="593"/>
        <end position="645"/>
    </location>
</feature>
<feature type="compositionally biased region" description="Acidic residues" evidence="5">
    <location>
        <begin position="1045"/>
        <end position="1059"/>
    </location>
</feature>
<feature type="compositionally biased region" description="Basic and acidic residues" evidence="5">
    <location>
        <begin position="524"/>
        <end position="533"/>
    </location>
</feature>
<dbReference type="Gene3D" id="1.10.510.10">
    <property type="entry name" value="Transferase(Phosphotransferase) domain 1"/>
    <property type="match status" value="1"/>
</dbReference>
<evidence type="ECO:0000256" key="2">
    <source>
        <dbReference type="ARBA" id="ARBA00022454"/>
    </source>
</evidence>
<feature type="compositionally biased region" description="Basic and acidic residues" evidence="5">
    <location>
        <begin position="449"/>
        <end position="459"/>
    </location>
</feature>
<dbReference type="GO" id="GO:0004672">
    <property type="term" value="F:protein kinase activity"/>
    <property type="evidence" value="ECO:0007669"/>
    <property type="project" value="InterPro"/>
</dbReference>
<feature type="compositionally biased region" description="Acidic residues" evidence="5">
    <location>
        <begin position="679"/>
        <end position="692"/>
    </location>
</feature>
<accession>A0A9P6W2R9</accession>
<proteinExistence type="predicted"/>
<feature type="region of interest" description="Disordered" evidence="5">
    <location>
        <begin position="244"/>
        <end position="360"/>
    </location>
</feature>
<keyword evidence="2" id="KW-0158">Chromosome</keyword>
<dbReference type="Gene3D" id="1.25.40.430">
    <property type="match status" value="1"/>
</dbReference>
<protein>
    <submittedName>
        <fullName evidence="8">Uncharacterized protein</fullName>
    </submittedName>
</protein>
<dbReference type="InterPro" id="IPR012572">
    <property type="entry name" value="Mad3/Bub1_II"/>
</dbReference>
<comment type="caution">
    <text evidence="8">The sequence shown here is derived from an EMBL/GenBank/DDBJ whole genome shotgun (WGS) entry which is preliminary data.</text>
</comment>
<dbReference type="Pfam" id="PF08171">
    <property type="entry name" value="Mad3_BUB1_II"/>
    <property type="match status" value="1"/>
</dbReference>
<sequence>MASPAAPNEPVTPTSKLHLAATTAAGGAAPLATPVVDMATIEAAKENIVPLNSGRSASQLAALSSSTRSGLGVKLDLEHARFQAQIRAVDEYERNGAWPDGQDGLASEDVALLAEDPLDASHQYVRFVVANYPAGASAANKLVPVLEATTRKFLGDERYSNDPRYFRLWAHYAKNMEDPEDCYRFLFVKGVGEKLAALYEEYAKVLEAKNKRKQADQVYTLGINRRATPLDRLKRSYTDFQARMLVAPPVPSPPRPSESSSSSTDSRAVLGSSMSGAARPGGSASSGTGTGVGPKGNGSAFAIFRDGTASSSSKDVEPNAEWDDYGTVKSRTRENNAEKKEWEGETLPVKGLTQPGASRPAVAGGFKLEVYRDETATTASTSAHRLDDPDVFSRSSRAPSEAEVLRSNPFRNYSPGDLELIAKDPLEGLQVLPRATKSRSAAAVGTKKVAAEGGKERKPSSKSASSAAAGGSKAATTSAPASSADGARKSRYPPMMNPPDTSGLDTKPKERVAVNLREIYPSKEEEFSPEEVRARKRRDKYDEEDVQRWNGWEWAEAFDKEMQTTRRTRYIIDLESGWPVLYDAAGSPLYDFLPRPTPPASPAPPTPVREAAAQHDLLAPSPSAQEPSFPRHTLDPHRPPSPTINTREANALADLLFAKTLDFTKVNSRSQGGGADHDSSDDDEDSSDDSDDEEHHGEQAPQYVGVGSESQFSTQGATQQSDVSDAPFVPFSQTRSEMGDDSAFFGSQQRPPASGSSSLNGYQHDLLGSLQEDDEDESRINDENAPAPPPMQLFRDAAPASSALESIATAVPATPSTGGGFRPVRKTNSARAPLGAKSVTPLGAPPAQPSFGIFRDVAASADDAPEVPSASEPSQGHSPLAGSYADQAEFEAPLRGSDSQEDLLTSEAMGEGMPFSNDGYDLGRRVPGQPSRYAPFVAQMTPIVERTLEFTNATSLSASQRSRRESYYPTGAATTTLQEEDEDEEEPSTEEDDDDENNHRAFVASFAQPSFVQQQQQQPLPVLGDEHGQPLALGGSSSTTSDSDNSSDSDSDSESDGDVLDLAAQSVPQLMPSSQDPAPTRSSLGHDGSYDASGSPSLPEGLTITGNQTKMDTEMQVQDSTTTRQSLAAAPVNPYSDATLDRLVAGSKVFEHPEVRDLMQQTSGRFDVLQRQAKKREKSKGGKDRTGTIDEAWDLELAGETFSVREKLGEGSFGAVFRVAFSPDLDDDEDFDVDDDEELSLAVKVEKPTNLWEFHVLTQLHARLPTRVRDSIVSPHRLYAFADESFLFLGYCDQGSLLDAVNRANDSGVAASATGSASQGLDELLAMFFVVELLRVVEGLHSSGFIHGDLKIDNCLLRLEDVPGGTRAWSPVYDPSGQGGWSCKGVKVIDFGRTIDTTAFAEGQTFKSHLEVGQFDCAEVKEGRPWRYEPDYFGVASIAFNILFGRYIETKQVPIDEARPDAAQKWTLIHTWRRYYQVELWIKVFDMLLNPHSVREDGSLPITNELAAVRCEMEEYLRVNGEKNGKSLRGLIRKLEIASMSR</sequence>
<feature type="compositionally biased region" description="Basic and acidic residues" evidence="5">
    <location>
        <begin position="331"/>
        <end position="343"/>
    </location>
</feature>
<keyword evidence="3" id="KW-0995">Kinetochore</keyword>
<dbReference type="PROSITE" id="PS50011">
    <property type="entry name" value="PROTEIN_KINASE_DOM"/>
    <property type="match status" value="1"/>
</dbReference>
<feature type="compositionally biased region" description="Polar residues" evidence="5">
    <location>
        <begin position="708"/>
        <end position="723"/>
    </location>
</feature>
<dbReference type="PROSITE" id="PS00108">
    <property type="entry name" value="PROTEIN_KINASE_ST"/>
    <property type="match status" value="1"/>
</dbReference>
<dbReference type="GO" id="GO:0000776">
    <property type="term" value="C:kinetochore"/>
    <property type="evidence" value="ECO:0007669"/>
    <property type="project" value="UniProtKB-KW"/>
</dbReference>
<dbReference type="OrthoDB" id="248495at2759"/>
<dbReference type="InterPro" id="IPR008271">
    <property type="entry name" value="Ser/Thr_kinase_AS"/>
</dbReference>
<dbReference type="Pfam" id="PF00069">
    <property type="entry name" value="Pkinase"/>
    <property type="match status" value="1"/>
</dbReference>
<dbReference type="GO" id="GO:0005634">
    <property type="term" value="C:nucleus"/>
    <property type="evidence" value="ECO:0007669"/>
    <property type="project" value="TreeGrafter"/>
</dbReference>
<dbReference type="PANTHER" id="PTHR14030">
    <property type="entry name" value="MITOTIC CHECKPOINT SERINE/THREONINE-PROTEIN KINASE BUB1"/>
    <property type="match status" value="1"/>
</dbReference>
<keyword evidence="4" id="KW-0137">Centromere</keyword>
<dbReference type="InterPro" id="IPR015661">
    <property type="entry name" value="Bub1/Mad3"/>
</dbReference>
<evidence type="ECO:0000259" key="7">
    <source>
        <dbReference type="PROSITE" id="PS51489"/>
    </source>
</evidence>
<feature type="region of interest" description="Disordered" evidence="5">
    <location>
        <begin position="951"/>
        <end position="1107"/>
    </location>
</feature>
<feature type="domain" description="BUB1 N-terminal" evidence="7">
    <location>
        <begin position="106"/>
        <end position="262"/>
    </location>
</feature>
<feature type="compositionally biased region" description="Polar residues" evidence="5">
    <location>
        <begin position="1066"/>
        <end position="1083"/>
    </location>
</feature>
<dbReference type="Pfam" id="PF08311">
    <property type="entry name" value="Mad3_BUB1_I"/>
    <property type="match status" value="1"/>
</dbReference>
<gene>
    <name evidence="8" type="ORF">C6P46_004465</name>
</gene>
<evidence type="ECO:0000256" key="3">
    <source>
        <dbReference type="ARBA" id="ARBA00022838"/>
    </source>
</evidence>
<dbReference type="GO" id="GO:0051754">
    <property type="term" value="P:meiotic sister chromatid cohesion, centromeric"/>
    <property type="evidence" value="ECO:0007669"/>
    <property type="project" value="TreeGrafter"/>
</dbReference>
<feature type="compositionally biased region" description="Polar residues" evidence="5">
    <location>
        <begin position="951"/>
        <end position="960"/>
    </location>
</feature>
<evidence type="ECO:0000313" key="8">
    <source>
        <dbReference type="EMBL" id="KAG0660781.1"/>
    </source>
</evidence>
<feature type="compositionally biased region" description="Low complexity" evidence="5">
    <location>
        <begin position="461"/>
        <end position="484"/>
    </location>
</feature>
<dbReference type="GO" id="GO:0005524">
    <property type="term" value="F:ATP binding"/>
    <property type="evidence" value="ECO:0007669"/>
    <property type="project" value="InterPro"/>
</dbReference>
<evidence type="ECO:0000256" key="5">
    <source>
        <dbReference type="SAM" id="MobiDB-lite"/>
    </source>
</evidence>
<evidence type="ECO:0000259" key="6">
    <source>
        <dbReference type="PROSITE" id="PS50011"/>
    </source>
</evidence>
<dbReference type="InterPro" id="IPR013212">
    <property type="entry name" value="Mad3/Bub1_I"/>
</dbReference>
<evidence type="ECO:0000256" key="1">
    <source>
        <dbReference type="ARBA" id="ARBA00004629"/>
    </source>
</evidence>
<feature type="region of interest" description="Disordered" evidence="5">
    <location>
        <begin position="524"/>
        <end position="545"/>
    </location>
</feature>
<dbReference type="SMART" id="SM00220">
    <property type="entry name" value="S_TKc"/>
    <property type="match status" value="1"/>
</dbReference>
<feature type="compositionally biased region" description="Low complexity" evidence="5">
    <location>
        <begin position="1004"/>
        <end position="1023"/>
    </location>
</feature>
<dbReference type="FunFam" id="1.25.40.430:FF:000003">
    <property type="entry name" value="Checkpoint serine/threonine-protein kinase BUB1"/>
    <property type="match status" value="1"/>
</dbReference>
<dbReference type="PANTHER" id="PTHR14030:SF4">
    <property type="entry name" value="BUB1 KINASE, ISOFORM A-RELATED"/>
    <property type="match status" value="1"/>
</dbReference>
<dbReference type="Proteomes" id="UP000777482">
    <property type="component" value="Unassembled WGS sequence"/>
</dbReference>
<feature type="region of interest" description="Disordered" evidence="5">
    <location>
        <begin position="433"/>
        <end position="509"/>
    </location>
</feature>
<name>A0A9P6W2R9_RHOMI</name>
<feature type="compositionally biased region" description="Polar residues" evidence="5">
    <location>
        <begin position="745"/>
        <end position="761"/>
    </location>
</feature>
<evidence type="ECO:0000313" key="9">
    <source>
        <dbReference type="Proteomes" id="UP000777482"/>
    </source>
</evidence>
<dbReference type="SMART" id="SM00777">
    <property type="entry name" value="Mad3_BUB1_I"/>
    <property type="match status" value="1"/>
</dbReference>
<keyword evidence="9" id="KW-1185">Reference proteome</keyword>
<organism evidence="8 9">
    <name type="scientific">Rhodotorula mucilaginosa</name>
    <name type="common">Yeast</name>
    <name type="synonym">Rhodotorula rubra</name>
    <dbReference type="NCBI Taxonomy" id="5537"/>
    <lineage>
        <taxon>Eukaryota</taxon>
        <taxon>Fungi</taxon>
        <taxon>Dikarya</taxon>
        <taxon>Basidiomycota</taxon>
        <taxon>Pucciniomycotina</taxon>
        <taxon>Microbotryomycetes</taxon>
        <taxon>Sporidiobolales</taxon>
        <taxon>Sporidiobolaceae</taxon>
        <taxon>Rhodotorula</taxon>
    </lineage>
</organism>